<keyword evidence="5" id="KW-1185">Reference proteome</keyword>
<evidence type="ECO:0000256" key="1">
    <source>
        <dbReference type="SAM" id="MobiDB-lite"/>
    </source>
</evidence>
<feature type="domain" description="WDR11 TPR" evidence="3">
    <location>
        <begin position="424"/>
        <end position="710"/>
    </location>
</feature>
<dbReference type="AlphaFoldDB" id="A0AA88YFT6"/>
<evidence type="ECO:0008006" key="6">
    <source>
        <dbReference type="Google" id="ProtNLM"/>
    </source>
</evidence>
<evidence type="ECO:0000313" key="4">
    <source>
        <dbReference type="EMBL" id="KAK3095901.1"/>
    </source>
</evidence>
<reference evidence="4" key="1">
    <citation type="submission" date="2019-08" db="EMBL/GenBank/DDBJ databases">
        <title>The improved chromosome-level genome for the pearl oyster Pinctada fucata martensii using PacBio sequencing and Hi-C.</title>
        <authorList>
            <person name="Zheng Z."/>
        </authorList>
    </citation>
    <scope>NUCLEOTIDE SEQUENCE</scope>
    <source>
        <strain evidence="4">ZZ-2019</strain>
        <tissue evidence="4">Adductor muscle</tissue>
    </source>
</reference>
<organism evidence="4 5">
    <name type="scientific">Pinctada imbricata</name>
    <name type="common">Atlantic pearl-oyster</name>
    <name type="synonym">Pinctada martensii</name>
    <dbReference type="NCBI Taxonomy" id="66713"/>
    <lineage>
        <taxon>Eukaryota</taxon>
        <taxon>Metazoa</taxon>
        <taxon>Spiralia</taxon>
        <taxon>Lophotrochozoa</taxon>
        <taxon>Mollusca</taxon>
        <taxon>Bivalvia</taxon>
        <taxon>Autobranchia</taxon>
        <taxon>Pteriomorphia</taxon>
        <taxon>Pterioida</taxon>
        <taxon>Pterioidea</taxon>
        <taxon>Pteriidae</taxon>
        <taxon>Pinctada</taxon>
    </lineage>
</organism>
<evidence type="ECO:0000313" key="5">
    <source>
        <dbReference type="Proteomes" id="UP001186944"/>
    </source>
</evidence>
<protein>
    <recommendedName>
        <fullName evidence="6">WD repeat-containing protein 11</fullName>
    </recommendedName>
</protein>
<name>A0AA88YFT6_PINIB</name>
<feature type="compositionally biased region" description="Polar residues" evidence="1">
    <location>
        <begin position="224"/>
        <end position="235"/>
    </location>
</feature>
<accession>A0AA88YFT6</accession>
<dbReference type="SUPFAM" id="SSF50978">
    <property type="entry name" value="WD40 repeat-like"/>
    <property type="match status" value="1"/>
</dbReference>
<sequence length="788" mass="87530">MIGQQPVVFPDHPLAVKGQGTALKFVITGLMNGLVSPITVIRMCPALTTKNWSVYQPLIAVGGNSGLIQIINISSGLVEKEYSVHVGPVRGIEWCSLRKFLSYSYPTPGQNGLVKNDLMLVDISTGKITPVRNNRDQESPIEILRISHLKQYFILGFKDKPLELWDLQSLTMLRETGKNLPHPMSLEWSPSHSLKSLKRKMMSQQQASESSTETSASGHSTASDKMSNSTTSMPDTESESKSAAKTPVKEHFVYTDTEGVLYHFVVEGTGFADASRVPAESGMGLIKAIAWKGDSILFGDTEGQLSLWDLRSKTQRATTFHKSPREISKVIDADWTGSDRPVLATAAGTLQVYDITLKSCSSPIEDRDLPDEVASPYLLPPRGSLMMKYLLQHQPWNPIFSSHLQGLREDDKPLEQAINKKLDLIDSEFMVYLPMSKFGIAERCLNVARIFGDESDVLFWTVALFYLRYIKWGPTETGSLGVGTRSVKECSDLVLLDGAEENASSSDEDSLLDQPLERCFDTVCDNSSFRQYQLDRIALHDSKRVTYDHTKKCAENYILLGQTDRAVQLLLETEPVTDTYYTDCLRACLVASIRSSGVSQSTIKLVATNLIANGKLSEGVQLLCLIDKGLDACRYLQTYGAWDQAVWLAKATLSPDDMGEVMKRWTEHLCGTHVNLKSTAVLVMLSLGQFSKVLEMLYGMRQFNRAACFAEALTQFGLLEKTPEIETGLDLTTNQGTPEDRILLYKITSCQSHGNCHKSKNPPNTSQPPPPKSTSDIPYKMLVHKRLI</sequence>
<dbReference type="InterPro" id="IPR057854">
    <property type="entry name" value="TPR_WDR11"/>
</dbReference>
<dbReference type="PANTHER" id="PTHR14593">
    <property type="entry name" value="WD REPEAT-CONTAINING PROTEIN 11"/>
    <property type="match status" value="1"/>
</dbReference>
<gene>
    <name evidence="4" type="ORF">FSP39_020558</name>
</gene>
<dbReference type="Pfam" id="PF23753">
    <property type="entry name" value="TPR_WDR11"/>
    <property type="match status" value="1"/>
</dbReference>
<dbReference type="Pfam" id="PF23752">
    <property type="entry name" value="Beta-prop_WDR11_2nd"/>
    <property type="match status" value="1"/>
</dbReference>
<evidence type="ECO:0000259" key="3">
    <source>
        <dbReference type="Pfam" id="PF23753"/>
    </source>
</evidence>
<dbReference type="InterPro" id="IPR057853">
    <property type="entry name" value="Beta-prop_WDR11_2nd"/>
</dbReference>
<feature type="region of interest" description="Disordered" evidence="1">
    <location>
        <begin position="197"/>
        <end position="246"/>
    </location>
</feature>
<comment type="caution">
    <text evidence="4">The sequence shown here is derived from an EMBL/GenBank/DDBJ whole genome shotgun (WGS) entry which is preliminary data.</text>
</comment>
<feature type="region of interest" description="Disordered" evidence="1">
    <location>
        <begin position="754"/>
        <end position="777"/>
    </location>
</feature>
<dbReference type="EMBL" id="VSWD01000008">
    <property type="protein sequence ID" value="KAK3095901.1"/>
    <property type="molecule type" value="Genomic_DNA"/>
</dbReference>
<feature type="compositionally biased region" description="Low complexity" evidence="1">
    <location>
        <begin position="203"/>
        <end position="223"/>
    </location>
</feature>
<dbReference type="Gene3D" id="2.130.10.10">
    <property type="entry name" value="YVTN repeat-like/Quinoprotein amine dehydrogenase"/>
    <property type="match status" value="1"/>
</dbReference>
<dbReference type="InterPro" id="IPR036322">
    <property type="entry name" value="WD40_repeat_dom_sf"/>
</dbReference>
<dbReference type="PANTHER" id="PTHR14593:SF5">
    <property type="entry name" value="WD REPEAT-CONTAINING PROTEIN 11"/>
    <property type="match status" value="1"/>
</dbReference>
<dbReference type="GO" id="GO:0005737">
    <property type="term" value="C:cytoplasm"/>
    <property type="evidence" value="ECO:0007669"/>
    <property type="project" value="TreeGrafter"/>
</dbReference>
<dbReference type="Proteomes" id="UP001186944">
    <property type="component" value="Unassembled WGS sequence"/>
</dbReference>
<feature type="domain" description="WDR11 second beta-propeller" evidence="2">
    <location>
        <begin position="50"/>
        <end position="322"/>
    </location>
</feature>
<proteinExistence type="predicted"/>
<dbReference type="InterPro" id="IPR039694">
    <property type="entry name" value="WDR11"/>
</dbReference>
<evidence type="ECO:0000259" key="2">
    <source>
        <dbReference type="Pfam" id="PF23752"/>
    </source>
</evidence>
<dbReference type="InterPro" id="IPR015943">
    <property type="entry name" value="WD40/YVTN_repeat-like_dom_sf"/>
</dbReference>